<dbReference type="Gene3D" id="3.30.559.30">
    <property type="entry name" value="Nonribosomal peptide synthetase, condensation domain"/>
    <property type="match status" value="1"/>
</dbReference>
<dbReference type="OrthoDB" id="2548233at2759"/>
<protein>
    <recommendedName>
        <fullName evidence="3">Condensation domain-containing protein</fullName>
    </recommendedName>
</protein>
<dbReference type="PANTHER" id="PTHR42034:SF1">
    <property type="entry name" value="CONDENSATION DOMAIN-CONTAINING PROTEIN"/>
    <property type="match status" value="1"/>
</dbReference>
<proteinExistence type="predicted"/>
<dbReference type="InterPro" id="IPR023213">
    <property type="entry name" value="CAT-like_dom_sf"/>
</dbReference>
<dbReference type="GeneID" id="37207806"/>
<gene>
    <name evidence="1" type="ORF">BO88DRAFT_343972</name>
</gene>
<evidence type="ECO:0008006" key="3">
    <source>
        <dbReference type="Google" id="ProtNLM"/>
    </source>
</evidence>
<organism evidence="1 2">
    <name type="scientific">Aspergillus vadensis (strain CBS 113365 / IMI 142717 / IBT 24658)</name>
    <dbReference type="NCBI Taxonomy" id="1448311"/>
    <lineage>
        <taxon>Eukaryota</taxon>
        <taxon>Fungi</taxon>
        <taxon>Dikarya</taxon>
        <taxon>Ascomycota</taxon>
        <taxon>Pezizomycotina</taxon>
        <taxon>Eurotiomycetes</taxon>
        <taxon>Eurotiomycetidae</taxon>
        <taxon>Eurotiales</taxon>
        <taxon>Aspergillaceae</taxon>
        <taxon>Aspergillus</taxon>
        <taxon>Aspergillus subgen. Circumdati</taxon>
    </lineage>
</organism>
<evidence type="ECO:0000313" key="2">
    <source>
        <dbReference type="Proteomes" id="UP000248405"/>
    </source>
</evidence>
<name>A0A319B554_ASPVC</name>
<dbReference type="AlphaFoldDB" id="A0A319B554"/>
<dbReference type="Proteomes" id="UP000248405">
    <property type="component" value="Unassembled WGS sequence"/>
</dbReference>
<sequence length="439" mass="49687">MPKTWGRVSEKQYTRPVDGIEAVMRQMVTSNPPGRRTYDIAAVAKVRTTLTTEELTKKGRLAWQNLRYKHPLMASSVVDGNWIYNVPCSKGLESWTQKTFLSVDKTPKRIEDVLNRLGPVELPIMFHLKDRNEFLLNISHYHADGQGIAIWFHDFLTELSCPKTDTLRWEPGDEVKNLPLETRDAAAIPRLTQPWVEDHRGFFPKNQPKASKTLGLEIEPDASQRQLTFRFERRRFSVNETETIFAKARNLGLTPTPLAHTAIALAAKDQANLPDGVQHNTFLISSLRGQCKGPPELGSRAMAPRFGLWPIQVGVHDFPKTSKALKECYSSFKSNMSSYIPIMTHVLADMGADVSNDVLSTLIISNMGDASPYIQSSYDEIELEDYWAITLPANPSIVFIIESRLDQLEIRISYNNAYHDPSQIRSFMDSICKILLEAP</sequence>
<accession>A0A319B554</accession>
<dbReference type="RefSeq" id="XP_025561323.1">
    <property type="nucleotide sequence ID" value="XM_025703214.1"/>
</dbReference>
<evidence type="ECO:0000313" key="1">
    <source>
        <dbReference type="EMBL" id="PYH67529.1"/>
    </source>
</evidence>
<dbReference type="EMBL" id="KZ821629">
    <property type="protein sequence ID" value="PYH67529.1"/>
    <property type="molecule type" value="Genomic_DNA"/>
</dbReference>
<keyword evidence="2" id="KW-1185">Reference proteome</keyword>
<dbReference type="SUPFAM" id="SSF52777">
    <property type="entry name" value="CoA-dependent acyltransferases"/>
    <property type="match status" value="1"/>
</dbReference>
<reference evidence="1" key="1">
    <citation type="submission" date="2016-12" db="EMBL/GenBank/DDBJ databases">
        <title>The genomes of Aspergillus section Nigri reveals drivers in fungal speciation.</title>
        <authorList>
            <consortium name="DOE Joint Genome Institute"/>
            <person name="Vesth T.C."/>
            <person name="Nybo J."/>
            <person name="Theobald S."/>
            <person name="Brandl J."/>
            <person name="Frisvad J.C."/>
            <person name="Nielsen K.F."/>
            <person name="Lyhne E.K."/>
            <person name="Kogle M.E."/>
            <person name="Kuo A."/>
            <person name="Riley R."/>
            <person name="Clum A."/>
            <person name="Nolan M."/>
            <person name="Lipzen A."/>
            <person name="Salamov A."/>
            <person name="Henrissat B."/>
            <person name="Wiebenga A."/>
            <person name="De Vries R.P."/>
            <person name="Grigoriev I.V."/>
            <person name="Mortensen U.H."/>
            <person name="Andersen M.R."/>
            <person name="Baker S.E."/>
        </authorList>
    </citation>
    <scope>NUCLEOTIDE SEQUENCE [LARGE SCALE GENOMIC DNA]</scope>
    <source>
        <strain evidence="1">CBS 113365</strain>
    </source>
</reference>
<dbReference type="Gene3D" id="3.30.559.10">
    <property type="entry name" value="Chloramphenicol acetyltransferase-like domain"/>
    <property type="match status" value="1"/>
</dbReference>
<dbReference type="PANTHER" id="PTHR42034">
    <property type="entry name" value="CHROMOSOME 7, WHOLE GENOME SHOTGUN SEQUENCE-RELATED"/>
    <property type="match status" value="1"/>
</dbReference>